<dbReference type="Proteomes" id="UP001519460">
    <property type="component" value="Unassembled WGS sequence"/>
</dbReference>
<name>A0ABD0K0L7_9CAEN</name>
<dbReference type="PANTHER" id="PTHR43975:SF2">
    <property type="entry name" value="EG:BACR7A4.14 PROTEIN-RELATED"/>
    <property type="match status" value="1"/>
</dbReference>
<dbReference type="AlphaFoldDB" id="A0ABD0K0L7"/>
<evidence type="ECO:0000313" key="1">
    <source>
        <dbReference type="EMBL" id="KAK7480612.1"/>
    </source>
</evidence>
<organism evidence="1 2">
    <name type="scientific">Batillaria attramentaria</name>
    <dbReference type="NCBI Taxonomy" id="370345"/>
    <lineage>
        <taxon>Eukaryota</taxon>
        <taxon>Metazoa</taxon>
        <taxon>Spiralia</taxon>
        <taxon>Lophotrochozoa</taxon>
        <taxon>Mollusca</taxon>
        <taxon>Gastropoda</taxon>
        <taxon>Caenogastropoda</taxon>
        <taxon>Sorbeoconcha</taxon>
        <taxon>Cerithioidea</taxon>
        <taxon>Batillariidae</taxon>
        <taxon>Batillaria</taxon>
    </lineage>
</organism>
<dbReference type="InterPro" id="IPR002347">
    <property type="entry name" value="SDR_fam"/>
</dbReference>
<dbReference type="Gene3D" id="3.40.50.720">
    <property type="entry name" value="NAD(P)-binding Rossmann-like Domain"/>
    <property type="match status" value="1"/>
</dbReference>
<dbReference type="SUPFAM" id="SSF51735">
    <property type="entry name" value="NAD(P)-binding Rossmann-fold domains"/>
    <property type="match status" value="1"/>
</dbReference>
<reference evidence="1 2" key="1">
    <citation type="journal article" date="2023" name="Sci. Data">
        <title>Genome assembly of the Korean intertidal mud-creeper Batillaria attramentaria.</title>
        <authorList>
            <person name="Patra A.K."/>
            <person name="Ho P.T."/>
            <person name="Jun S."/>
            <person name="Lee S.J."/>
            <person name="Kim Y."/>
            <person name="Won Y.J."/>
        </authorList>
    </citation>
    <scope>NUCLEOTIDE SEQUENCE [LARGE SCALE GENOMIC DNA]</scope>
    <source>
        <strain evidence="1">Wonlab-2016</strain>
    </source>
</reference>
<accession>A0ABD0K0L7</accession>
<protein>
    <submittedName>
        <fullName evidence="1">Uncharacterized protein</fullName>
    </submittedName>
</protein>
<comment type="caution">
    <text evidence="1">The sequence shown here is derived from an EMBL/GenBank/DDBJ whole genome shotgun (WGS) entry which is preliminary data.</text>
</comment>
<keyword evidence="2" id="KW-1185">Reference proteome</keyword>
<dbReference type="Pfam" id="PF00106">
    <property type="entry name" value="adh_short"/>
    <property type="match status" value="1"/>
</dbReference>
<sequence length="129" mass="13894">MCLQEPVPELEPSLPSTWQSTKRNWFSFARSADKLKTVQAACEQAGSGKGNVATVVADVGKQEDLERIIKEAVAAFGVLDVLVNNAAALVINDVEHTSPESFDRTIAVNLRAPFFLSQAAMPHLKKTGG</sequence>
<evidence type="ECO:0000313" key="2">
    <source>
        <dbReference type="Proteomes" id="UP001519460"/>
    </source>
</evidence>
<dbReference type="EMBL" id="JACVVK020000278">
    <property type="protein sequence ID" value="KAK7480612.1"/>
    <property type="molecule type" value="Genomic_DNA"/>
</dbReference>
<gene>
    <name evidence="1" type="ORF">BaRGS_00028188</name>
</gene>
<dbReference type="InterPro" id="IPR036291">
    <property type="entry name" value="NAD(P)-bd_dom_sf"/>
</dbReference>
<dbReference type="PANTHER" id="PTHR43975">
    <property type="entry name" value="ZGC:101858"/>
    <property type="match status" value="1"/>
</dbReference>
<proteinExistence type="predicted"/>